<comment type="catalytic activity">
    <reaction evidence="1">
        <text>ATP + protein L-histidine = ADP + protein N-phospho-L-histidine.</text>
        <dbReference type="EC" id="2.7.13.3"/>
    </reaction>
</comment>
<evidence type="ECO:0000256" key="7">
    <source>
        <dbReference type="ARBA" id="ARBA00022777"/>
    </source>
</evidence>
<dbReference type="Pfam" id="PF00512">
    <property type="entry name" value="HisKA"/>
    <property type="match status" value="1"/>
</dbReference>
<reference evidence="13 14" key="1">
    <citation type="submission" date="2014-09" db="EMBL/GenBank/DDBJ databases">
        <title>Genome sequences of Lysobacter dokdonensis DS-58.</title>
        <authorList>
            <person name="Kim J.F."/>
            <person name="Kwak M.-J."/>
        </authorList>
    </citation>
    <scope>NUCLEOTIDE SEQUENCE [LARGE SCALE GENOMIC DNA]</scope>
    <source>
        <strain evidence="13 14">DS-58</strain>
    </source>
</reference>
<dbReference type="PANTHER" id="PTHR42878">
    <property type="entry name" value="TWO-COMPONENT HISTIDINE KINASE"/>
    <property type="match status" value="1"/>
</dbReference>
<feature type="domain" description="Histidine kinase" evidence="11">
    <location>
        <begin position="398"/>
        <end position="607"/>
    </location>
</feature>
<evidence type="ECO:0000256" key="4">
    <source>
        <dbReference type="ARBA" id="ARBA00022553"/>
    </source>
</evidence>
<dbReference type="Pfam" id="PF02518">
    <property type="entry name" value="HATPase_c"/>
    <property type="match status" value="1"/>
</dbReference>
<dbReference type="OrthoDB" id="9808408at2"/>
<proteinExistence type="predicted"/>
<dbReference type="Proteomes" id="UP000030518">
    <property type="component" value="Unassembled WGS sequence"/>
</dbReference>
<dbReference type="EMBL" id="JRKJ01000002">
    <property type="protein sequence ID" value="KGQ20230.1"/>
    <property type="molecule type" value="Genomic_DNA"/>
</dbReference>
<evidence type="ECO:0000256" key="6">
    <source>
        <dbReference type="ARBA" id="ARBA00022692"/>
    </source>
</evidence>
<organism evidence="13 14">
    <name type="scientific">Lysobacter dokdonensis DS-58</name>
    <dbReference type="NCBI Taxonomy" id="1300345"/>
    <lineage>
        <taxon>Bacteria</taxon>
        <taxon>Pseudomonadati</taxon>
        <taxon>Pseudomonadota</taxon>
        <taxon>Gammaproteobacteria</taxon>
        <taxon>Lysobacterales</taxon>
        <taxon>Lysobacteraceae</taxon>
        <taxon>Noviluteimonas</taxon>
    </lineage>
</organism>
<keyword evidence="5" id="KW-0808">Transferase</keyword>
<dbReference type="PRINTS" id="PR00344">
    <property type="entry name" value="BCTRLSENSOR"/>
</dbReference>
<evidence type="ECO:0000256" key="2">
    <source>
        <dbReference type="ARBA" id="ARBA00004370"/>
    </source>
</evidence>
<keyword evidence="6 10" id="KW-0812">Transmembrane</keyword>
<dbReference type="Gene3D" id="3.30.565.10">
    <property type="entry name" value="Histidine kinase-like ATPase, C-terminal domain"/>
    <property type="match status" value="1"/>
</dbReference>
<dbReference type="Gene3D" id="1.10.287.130">
    <property type="match status" value="1"/>
</dbReference>
<dbReference type="EC" id="2.7.13.3" evidence="3"/>
<dbReference type="InterPro" id="IPR036890">
    <property type="entry name" value="HATPase_C_sf"/>
</dbReference>
<dbReference type="AlphaFoldDB" id="A0A0A2WPM7"/>
<protein>
    <recommendedName>
        <fullName evidence="3">histidine kinase</fullName>
        <ecNumber evidence="3">2.7.13.3</ecNumber>
    </recommendedName>
</protein>
<dbReference type="PROSITE" id="PS50109">
    <property type="entry name" value="HIS_KIN"/>
    <property type="match status" value="1"/>
</dbReference>
<dbReference type="SMART" id="SM01079">
    <property type="entry name" value="CHASE"/>
    <property type="match status" value="1"/>
</dbReference>
<dbReference type="eggNOG" id="COG4251">
    <property type="taxonomic scope" value="Bacteria"/>
</dbReference>
<dbReference type="SUPFAM" id="SSF47384">
    <property type="entry name" value="Homodimeric domain of signal transducing histidine kinase"/>
    <property type="match status" value="1"/>
</dbReference>
<feature type="transmembrane region" description="Helical" evidence="10">
    <location>
        <begin position="20"/>
        <end position="42"/>
    </location>
</feature>
<feature type="transmembrane region" description="Helical" evidence="10">
    <location>
        <begin position="323"/>
        <end position="343"/>
    </location>
</feature>
<dbReference type="GO" id="GO:0005886">
    <property type="term" value="C:plasma membrane"/>
    <property type="evidence" value="ECO:0007669"/>
    <property type="project" value="UniProtKB-ARBA"/>
</dbReference>
<dbReference type="PATRIC" id="fig|1300345.3.peg.92"/>
<keyword evidence="14" id="KW-1185">Reference proteome</keyword>
<dbReference type="RefSeq" id="WP_052115995.1">
    <property type="nucleotide sequence ID" value="NZ_JRKJ01000002.1"/>
</dbReference>
<dbReference type="eggNOG" id="COG3614">
    <property type="taxonomic scope" value="Bacteria"/>
</dbReference>
<keyword evidence="9 10" id="KW-0472">Membrane</keyword>
<evidence type="ECO:0000256" key="8">
    <source>
        <dbReference type="ARBA" id="ARBA00022989"/>
    </source>
</evidence>
<dbReference type="InterPro" id="IPR042240">
    <property type="entry name" value="CHASE_sf"/>
</dbReference>
<keyword evidence="8 10" id="KW-1133">Transmembrane helix</keyword>
<dbReference type="InterPro" id="IPR003661">
    <property type="entry name" value="HisK_dim/P_dom"/>
</dbReference>
<dbReference type="InterPro" id="IPR005467">
    <property type="entry name" value="His_kinase_dom"/>
</dbReference>
<evidence type="ECO:0000256" key="9">
    <source>
        <dbReference type="ARBA" id="ARBA00023136"/>
    </source>
</evidence>
<sequence length="607" mass="66831">MPNASRPPAAAPDAPRATPGVAGFVLAVLVLVATVLLVVMAWRAARENALESAKAEFHASTDEIVELLQQRLVNYELTIRGGAALFASVARPSPAEWQAYVDGLNLKERFPAMTGLGYAAFVSRYQLQQLQIDTRDAGRGLLTVWPRGERERYGPILYLEPRTAENLSAIGFDMYNEPARNAAMQAAMREALPRMSARVKLVQDLDPHAGGLLLYVPVFPGGLAPPTVLQRQAAITGWVYAPIRAKRFVEVALAPIKRSVTFRLYDVTDGARVLVYADPGFRDGDKAAFHDATTVRAYGRQWHFDFASGPLHQAAPGLAPLRTALIVGLLASLLLFGIVWSLAHTELRAQRLAARMSLAARRSEARVRAMNRSLEARVETRTRELSEANRELESFAYSVSHDLRAPLRAIEGFGRVLDDRYAPVLDDTGRSYLERVRNAAARMSELIEGLLKLSRVARGDLVPERLDLSRIAGEIIADLRTAEPHRPVAVDIAPTLVATADAAMVRSVLQNLLGNAWKFTRDRIDARIVFAQDDDGETFYVQDNGAGFDQAYVDKLFRPFQRLHDEAEYAGEGIGLATVKRIVERHGGTITATGESGKGAMFRFTLR</sequence>
<dbReference type="SMART" id="SM00387">
    <property type="entry name" value="HATPase_c"/>
    <property type="match status" value="1"/>
</dbReference>
<dbReference type="SMART" id="SM00388">
    <property type="entry name" value="HisKA"/>
    <property type="match status" value="1"/>
</dbReference>
<dbReference type="CDD" id="cd00082">
    <property type="entry name" value="HisKA"/>
    <property type="match status" value="1"/>
</dbReference>
<evidence type="ECO:0000256" key="5">
    <source>
        <dbReference type="ARBA" id="ARBA00022679"/>
    </source>
</evidence>
<evidence type="ECO:0000313" key="13">
    <source>
        <dbReference type="EMBL" id="KGQ20230.1"/>
    </source>
</evidence>
<keyword evidence="4" id="KW-0597">Phosphoprotein</keyword>
<dbReference type="Gene3D" id="3.30.450.350">
    <property type="entry name" value="CHASE domain"/>
    <property type="match status" value="1"/>
</dbReference>
<evidence type="ECO:0000256" key="3">
    <source>
        <dbReference type="ARBA" id="ARBA00012438"/>
    </source>
</evidence>
<accession>A0A0A2WPM7</accession>
<evidence type="ECO:0000259" key="12">
    <source>
        <dbReference type="PROSITE" id="PS50839"/>
    </source>
</evidence>
<dbReference type="InterPro" id="IPR036097">
    <property type="entry name" value="HisK_dim/P_sf"/>
</dbReference>
<dbReference type="GO" id="GO:0000155">
    <property type="term" value="F:phosphorelay sensor kinase activity"/>
    <property type="evidence" value="ECO:0007669"/>
    <property type="project" value="InterPro"/>
</dbReference>
<dbReference type="PANTHER" id="PTHR42878:SF15">
    <property type="entry name" value="BACTERIOPHYTOCHROME"/>
    <property type="match status" value="1"/>
</dbReference>
<dbReference type="GO" id="GO:0000156">
    <property type="term" value="F:phosphorelay response regulator activity"/>
    <property type="evidence" value="ECO:0007669"/>
    <property type="project" value="TreeGrafter"/>
</dbReference>
<dbReference type="InterPro" id="IPR050351">
    <property type="entry name" value="BphY/WalK/GraS-like"/>
</dbReference>
<dbReference type="InterPro" id="IPR003594">
    <property type="entry name" value="HATPase_dom"/>
</dbReference>
<dbReference type="FunFam" id="1.10.287.130:FF:000070">
    <property type="entry name" value="Histidine kinase sensor protein"/>
    <property type="match status" value="1"/>
</dbReference>
<dbReference type="PROSITE" id="PS50839">
    <property type="entry name" value="CHASE"/>
    <property type="match status" value="1"/>
</dbReference>
<dbReference type="Pfam" id="PF03924">
    <property type="entry name" value="CHASE"/>
    <property type="match status" value="1"/>
</dbReference>
<dbReference type="SUPFAM" id="SSF55874">
    <property type="entry name" value="ATPase domain of HSP90 chaperone/DNA topoisomerase II/histidine kinase"/>
    <property type="match status" value="1"/>
</dbReference>
<dbReference type="InterPro" id="IPR004358">
    <property type="entry name" value="Sig_transdc_His_kin-like_C"/>
</dbReference>
<dbReference type="FunFam" id="3.30.565.10:FF:000006">
    <property type="entry name" value="Sensor histidine kinase WalK"/>
    <property type="match status" value="1"/>
</dbReference>
<evidence type="ECO:0000256" key="10">
    <source>
        <dbReference type="SAM" id="Phobius"/>
    </source>
</evidence>
<comment type="caution">
    <text evidence="13">The sequence shown here is derived from an EMBL/GenBank/DDBJ whole genome shotgun (WGS) entry which is preliminary data.</text>
</comment>
<name>A0A0A2WPM7_9GAMM</name>
<evidence type="ECO:0000256" key="1">
    <source>
        <dbReference type="ARBA" id="ARBA00000085"/>
    </source>
</evidence>
<dbReference type="GO" id="GO:0007234">
    <property type="term" value="P:osmosensory signaling via phosphorelay pathway"/>
    <property type="evidence" value="ECO:0007669"/>
    <property type="project" value="TreeGrafter"/>
</dbReference>
<evidence type="ECO:0000259" key="11">
    <source>
        <dbReference type="PROSITE" id="PS50109"/>
    </source>
</evidence>
<comment type="subcellular location">
    <subcellularLocation>
        <location evidence="2">Membrane</location>
    </subcellularLocation>
</comment>
<keyword evidence="7 13" id="KW-0418">Kinase</keyword>
<dbReference type="STRING" id="1300345.LF41_766"/>
<evidence type="ECO:0000313" key="14">
    <source>
        <dbReference type="Proteomes" id="UP000030518"/>
    </source>
</evidence>
<gene>
    <name evidence="13" type="ORF">LF41_766</name>
</gene>
<dbReference type="GO" id="GO:0030295">
    <property type="term" value="F:protein kinase activator activity"/>
    <property type="evidence" value="ECO:0007669"/>
    <property type="project" value="TreeGrafter"/>
</dbReference>
<feature type="domain" description="CHASE" evidence="12">
    <location>
        <begin position="150"/>
        <end position="256"/>
    </location>
</feature>
<dbReference type="InterPro" id="IPR006189">
    <property type="entry name" value="CHASE_dom"/>
</dbReference>